<protein>
    <submittedName>
        <fullName evidence="1">Uncharacterized protein</fullName>
    </submittedName>
</protein>
<evidence type="ECO:0000313" key="2">
    <source>
        <dbReference type="Proteomes" id="UP000886998"/>
    </source>
</evidence>
<accession>A0A8X6XLI1</accession>
<proteinExistence type="predicted"/>
<name>A0A8X6XLI1_9ARAC</name>
<dbReference type="EMBL" id="BMAV01009520">
    <property type="protein sequence ID" value="GFY53831.1"/>
    <property type="molecule type" value="Genomic_DNA"/>
</dbReference>
<dbReference type="Proteomes" id="UP000886998">
    <property type="component" value="Unassembled WGS sequence"/>
</dbReference>
<evidence type="ECO:0000313" key="1">
    <source>
        <dbReference type="EMBL" id="GFY53831.1"/>
    </source>
</evidence>
<organism evidence="1 2">
    <name type="scientific">Trichonephila inaurata madagascariensis</name>
    <dbReference type="NCBI Taxonomy" id="2747483"/>
    <lineage>
        <taxon>Eukaryota</taxon>
        <taxon>Metazoa</taxon>
        <taxon>Ecdysozoa</taxon>
        <taxon>Arthropoda</taxon>
        <taxon>Chelicerata</taxon>
        <taxon>Arachnida</taxon>
        <taxon>Araneae</taxon>
        <taxon>Araneomorphae</taxon>
        <taxon>Entelegynae</taxon>
        <taxon>Araneoidea</taxon>
        <taxon>Nephilidae</taxon>
        <taxon>Trichonephila</taxon>
        <taxon>Trichonephila inaurata</taxon>
    </lineage>
</organism>
<keyword evidence="2" id="KW-1185">Reference proteome</keyword>
<comment type="caution">
    <text evidence="1">The sequence shown here is derived from an EMBL/GenBank/DDBJ whole genome shotgun (WGS) entry which is preliminary data.</text>
</comment>
<gene>
    <name evidence="1" type="ORF">TNIN_362041</name>
</gene>
<sequence length="115" mass="12686">MSGHIVVVARFQGETKRQENDVISSFPFSMDATFSTSLFSPTILMEINSVAVGEDAQIAFSGDRLATFLGKRAKASNSYYESAYSTEEKESEISIERIPSLQDNEDSFLKATANE</sequence>
<reference evidence="1" key="1">
    <citation type="submission" date="2020-08" db="EMBL/GenBank/DDBJ databases">
        <title>Multicomponent nature underlies the extraordinary mechanical properties of spider dragline silk.</title>
        <authorList>
            <person name="Kono N."/>
            <person name="Nakamura H."/>
            <person name="Mori M."/>
            <person name="Yoshida Y."/>
            <person name="Ohtoshi R."/>
            <person name="Malay A.D."/>
            <person name="Moran D.A.P."/>
            <person name="Tomita M."/>
            <person name="Numata K."/>
            <person name="Arakawa K."/>
        </authorList>
    </citation>
    <scope>NUCLEOTIDE SEQUENCE</scope>
</reference>
<dbReference type="AlphaFoldDB" id="A0A8X6XLI1"/>